<name>A0A2I1GMC4_9GLOM</name>
<dbReference type="SUPFAM" id="SSF53335">
    <property type="entry name" value="S-adenosyl-L-methionine-dependent methyltransferases"/>
    <property type="match status" value="1"/>
</dbReference>
<dbReference type="AlphaFoldDB" id="A0A2I1GMC4"/>
<keyword evidence="4" id="KW-1185">Reference proteome</keyword>
<dbReference type="EMBL" id="LLXI01000578">
    <property type="protein sequence ID" value="PKY47792.1"/>
    <property type="molecule type" value="Genomic_DNA"/>
</dbReference>
<dbReference type="VEuPathDB" id="FungiDB:RhiirA1_537865"/>
<dbReference type="CDD" id="cd02440">
    <property type="entry name" value="AdoMet_MTases"/>
    <property type="match status" value="1"/>
</dbReference>
<dbReference type="Gene3D" id="3.40.50.150">
    <property type="entry name" value="Vaccinia Virus protein VP39"/>
    <property type="match status" value="1"/>
</dbReference>
<dbReference type="VEuPathDB" id="FungiDB:FUN_010446"/>
<evidence type="ECO:0000259" key="2">
    <source>
        <dbReference type="Pfam" id="PF13649"/>
    </source>
</evidence>
<dbReference type="InterPro" id="IPR029063">
    <property type="entry name" value="SAM-dependent_MTases_sf"/>
</dbReference>
<keyword evidence="3" id="KW-0808">Transferase</keyword>
<dbReference type="GO" id="GO:0032259">
    <property type="term" value="P:methylation"/>
    <property type="evidence" value="ECO:0007669"/>
    <property type="project" value="UniProtKB-KW"/>
</dbReference>
<sequence>MFRDTQWISDSKVKNKKNKAKRRHTDPPSSDTSSTTSSDKASQLSNSDEILTINSFYDPLPPSDPKVLRNIEGGEYFLPSADKNIERLQMQHYLFSKCVWRSNYSSPLEENFELGGAKVLDVQCGSGIWMSDLATEYSNSTFVGIDDDAERARIEMELPNAAFLHHNLMEGLPFPDDTFDFVHQRFFTSVNEADWENYILPEIVRILKPGGWVELMEMQPLSNAGHTTKKIFKAYDEFNLKIGIHQLNPCVFQKALTSNKMINSSTVHSDHRITPLFGGRLSQLVCQNLFKRLELKKKEFCGFMNMNESEFNGTINTMYDEVNKLKTYCKTYRDNIGNDGIYY</sequence>
<dbReference type="InterPro" id="IPR041698">
    <property type="entry name" value="Methyltransf_25"/>
</dbReference>
<comment type="caution">
    <text evidence="3">The sequence shown here is derived from an EMBL/GenBank/DDBJ whole genome shotgun (WGS) entry which is preliminary data.</text>
</comment>
<organism evidence="3 4">
    <name type="scientific">Rhizophagus irregularis</name>
    <dbReference type="NCBI Taxonomy" id="588596"/>
    <lineage>
        <taxon>Eukaryota</taxon>
        <taxon>Fungi</taxon>
        <taxon>Fungi incertae sedis</taxon>
        <taxon>Mucoromycota</taxon>
        <taxon>Glomeromycotina</taxon>
        <taxon>Glomeromycetes</taxon>
        <taxon>Glomerales</taxon>
        <taxon>Glomeraceae</taxon>
        <taxon>Rhizophagus</taxon>
    </lineage>
</organism>
<dbReference type="VEuPathDB" id="FungiDB:RhiirFUN_015778"/>
<evidence type="ECO:0000256" key="1">
    <source>
        <dbReference type="SAM" id="MobiDB-lite"/>
    </source>
</evidence>
<keyword evidence="3" id="KW-0489">Methyltransferase</keyword>
<dbReference type="GO" id="GO:0008168">
    <property type="term" value="F:methyltransferase activity"/>
    <property type="evidence" value="ECO:0007669"/>
    <property type="project" value="UniProtKB-KW"/>
</dbReference>
<gene>
    <name evidence="3" type="ORF">RhiirA4_523447</name>
</gene>
<evidence type="ECO:0000313" key="3">
    <source>
        <dbReference type="EMBL" id="PKY47792.1"/>
    </source>
</evidence>
<dbReference type="Pfam" id="PF13649">
    <property type="entry name" value="Methyltransf_25"/>
    <property type="match status" value="1"/>
</dbReference>
<feature type="compositionally biased region" description="Low complexity" evidence="1">
    <location>
        <begin position="27"/>
        <end position="39"/>
    </location>
</feature>
<feature type="domain" description="Methyltransferase" evidence="2">
    <location>
        <begin position="119"/>
        <end position="211"/>
    </location>
</feature>
<proteinExistence type="predicted"/>
<dbReference type="PANTHER" id="PTHR43591">
    <property type="entry name" value="METHYLTRANSFERASE"/>
    <property type="match status" value="1"/>
</dbReference>
<feature type="compositionally biased region" description="Basic residues" evidence="1">
    <location>
        <begin position="14"/>
        <end position="24"/>
    </location>
</feature>
<accession>A0A2I1GMC4</accession>
<protein>
    <submittedName>
        <fullName evidence="3">S-adenosyl-L-methionine-dependent methyltransferase</fullName>
    </submittedName>
</protein>
<feature type="region of interest" description="Disordered" evidence="1">
    <location>
        <begin position="1"/>
        <end position="45"/>
    </location>
</feature>
<dbReference type="Proteomes" id="UP000234323">
    <property type="component" value="Unassembled WGS sequence"/>
</dbReference>
<evidence type="ECO:0000313" key="4">
    <source>
        <dbReference type="Proteomes" id="UP000234323"/>
    </source>
</evidence>
<reference evidence="3 4" key="1">
    <citation type="submission" date="2015-10" db="EMBL/GenBank/DDBJ databases">
        <title>Genome analyses suggest a sexual origin of heterokaryosis in a supposedly ancient asexual fungus.</title>
        <authorList>
            <person name="Ropars J."/>
            <person name="Sedzielewska K."/>
            <person name="Noel J."/>
            <person name="Charron P."/>
            <person name="Farinelli L."/>
            <person name="Marton T."/>
            <person name="Kruger M."/>
            <person name="Pelin A."/>
            <person name="Brachmann A."/>
            <person name="Corradi N."/>
        </authorList>
    </citation>
    <scope>NUCLEOTIDE SEQUENCE [LARGE SCALE GENOMIC DNA]</scope>
    <source>
        <strain evidence="3 4">A4</strain>
    </source>
</reference>